<dbReference type="PANTHER" id="PTHR35889:SF3">
    <property type="entry name" value="F-BOX DOMAIN-CONTAINING PROTEIN"/>
    <property type="match status" value="1"/>
</dbReference>
<dbReference type="Pfam" id="PF02368">
    <property type="entry name" value="Big_2"/>
    <property type="match status" value="2"/>
</dbReference>
<dbReference type="EMBL" id="JAGKQQ010000001">
    <property type="protein sequence ID" value="MBP3953875.1"/>
    <property type="molecule type" value="Genomic_DNA"/>
</dbReference>
<comment type="caution">
    <text evidence="4">The sequence shown here is derived from an EMBL/GenBank/DDBJ whole genome shotgun (WGS) entry which is preliminary data.</text>
</comment>
<evidence type="ECO:0000313" key="4">
    <source>
        <dbReference type="EMBL" id="MBP3953875.1"/>
    </source>
</evidence>
<dbReference type="InterPro" id="IPR011444">
    <property type="entry name" value="DUF1549"/>
</dbReference>
<reference evidence="4 5" key="1">
    <citation type="submission" date="2021-04" db="EMBL/GenBank/DDBJ databases">
        <authorList>
            <person name="Ivanova A."/>
        </authorList>
    </citation>
    <scope>NUCLEOTIDE SEQUENCE [LARGE SCALE GENOMIC DNA]</scope>
    <source>
        <strain evidence="4 5">G18</strain>
    </source>
</reference>
<protein>
    <submittedName>
        <fullName evidence="4">DUF1549 domain-containing protein</fullName>
    </submittedName>
</protein>
<dbReference type="RefSeq" id="WP_210651795.1">
    <property type="nucleotide sequence ID" value="NZ_JAGKQQ010000001.1"/>
</dbReference>
<proteinExistence type="predicted"/>
<dbReference type="InterPro" id="IPR022655">
    <property type="entry name" value="DUF1553"/>
</dbReference>
<evidence type="ECO:0000256" key="2">
    <source>
        <dbReference type="SAM" id="SignalP"/>
    </source>
</evidence>
<dbReference type="PANTHER" id="PTHR35889">
    <property type="entry name" value="CYCLOINULO-OLIGOSACCHARIDE FRUCTANOTRANSFERASE-RELATED"/>
    <property type="match status" value="1"/>
</dbReference>
<dbReference type="SUPFAM" id="SSF49373">
    <property type="entry name" value="Invasin/intimin cell-adhesion fragments"/>
    <property type="match status" value="2"/>
</dbReference>
<name>A0ABS5BJJ1_9BACT</name>
<evidence type="ECO:0000313" key="5">
    <source>
        <dbReference type="Proteomes" id="UP000676565"/>
    </source>
</evidence>
<dbReference type="SMART" id="SM00635">
    <property type="entry name" value="BID_2"/>
    <property type="match status" value="2"/>
</dbReference>
<dbReference type="InterPro" id="IPR003343">
    <property type="entry name" value="Big_2"/>
</dbReference>
<feature type="domain" description="BIG2" evidence="3">
    <location>
        <begin position="224"/>
        <end position="306"/>
    </location>
</feature>
<gene>
    <name evidence="4" type="ORF">J8F10_00985</name>
</gene>
<feature type="region of interest" description="Disordered" evidence="1">
    <location>
        <begin position="541"/>
        <end position="561"/>
    </location>
</feature>
<accession>A0ABS5BJJ1</accession>
<dbReference type="Pfam" id="PF07587">
    <property type="entry name" value="PSD1"/>
    <property type="match status" value="1"/>
</dbReference>
<feature type="signal peptide" evidence="2">
    <location>
        <begin position="1"/>
        <end position="21"/>
    </location>
</feature>
<keyword evidence="5" id="KW-1185">Reference proteome</keyword>
<feature type="chain" id="PRO_5046817767" evidence="2">
    <location>
        <begin position="22"/>
        <end position="824"/>
    </location>
</feature>
<dbReference type="Proteomes" id="UP000676565">
    <property type="component" value="Unassembled WGS sequence"/>
</dbReference>
<dbReference type="Pfam" id="PF07583">
    <property type="entry name" value="PSCyt2"/>
    <property type="match status" value="1"/>
</dbReference>
<organism evidence="4 5">
    <name type="scientific">Gemmata palustris</name>
    <dbReference type="NCBI Taxonomy" id="2822762"/>
    <lineage>
        <taxon>Bacteria</taxon>
        <taxon>Pseudomonadati</taxon>
        <taxon>Planctomycetota</taxon>
        <taxon>Planctomycetia</taxon>
        <taxon>Gemmatales</taxon>
        <taxon>Gemmataceae</taxon>
        <taxon>Gemmata</taxon>
    </lineage>
</organism>
<evidence type="ECO:0000256" key="1">
    <source>
        <dbReference type="SAM" id="MobiDB-lite"/>
    </source>
</evidence>
<feature type="domain" description="BIG2" evidence="3">
    <location>
        <begin position="24"/>
        <end position="106"/>
    </location>
</feature>
<sequence>MTRLVLALLALVVFVSVGRTAESPVTAITAYPPAFKLKGADDAPQLVVTGTRADGRAVDLTAAATYTVADAKVARVEKTGRVFPLANGTTEITATVEGKTVKVPLVAEKMEAPLPINFTNHVVPIFTKLSCSAGGCHGKIAGQNGFRLSLLGFDPAFDYENLLKEGRGRRVFPAAPDQSLVLTKASGAVPHGGGKKMDPDGEEYKIVRRWIASGLPFGSPSDPTVTKISVYPEARVVDRQNRQQLAVFAHYSDGTVEDVTRRAQYESNDTDIATVTETGLVNALNITGQAAVMARFNGNVTVFRATVPRAGAAAQFGFKEQTVVDQFTAKKWRELNIAPSDLCSGEVFVRRAYLDITGTLPDPKDVTEFLANKSPNKRDALVDKLLDSPEYAYFFANKWADILRVKRRGQPNRAFGTFAFHTWIREAVAADKPYDDFVRDILCAIGDESKSPATVWYKEVRTPESFVDDVSQVFMGQRMACAQCHHHPYEKWSQDDYWGVAAFFGRVGFKTVQTPGVSNQNQQNQKQVLFVRTAGNVQNKRTGQTAPLKTLDGDPMTASADEDPRQKFADWMTSPKNPFFAKTVANRYWAHFFGRGIVDPLDDMRVTNPPSNPELLDALAQNLVDNKFSLKALVRTICKSRTYQLAAEPNEYNRGDKQSFARYYPKRMQAEVLFDAVAKLTESPTAFPGLPADKFAPNRAIMLPDESFQSYFLDVTGRPQRISACECERVNEASLAMTLHLLNSQEVEDKIGRAGGRADRLAKDPRPDAEKIEELFLLATGAKPGKEKLTIALDHIARAGQNKKLAYANIIWALLNSKGFLFNQ</sequence>
<keyword evidence="2" id="KW-0732">Signal</keyword>
<dbReference type="Gene3D" id="2.60.40.1080">
    <property type="match status" value="2"/>
</dbReference>
<dbReference type="InterPro" id="IPR008964">
    <property type="entry name" value="Invasin/intimin_cell_adhesion"/>
</dbReference>
<evidence type="ECO:0000259" key="3">
    <source>
        <dbReference type="SMART" id="SM00635"/>
    </source>
</evidence>